<evidence type="ECO:0000256" key="2">
    <source>
        <dbReference type="ARBA" id="ARBA00022603"/>
    </source>
</evidence>
<protein>
    <submittedName>
        <fullName evidence="5">N6-adeinine specific methyltransferase</fullName>
    </submittedName>
</protein>
<keyword evidence="3 5" id="KW-0808">Transferase</keyword>
<dbReference type="PROSITE" id="PS00092">
    <property type="entry name" value="N6_MTASE"/>
    <property type="match status" value="1"/>
</dbReference>
<gene>
    <name evidence="5" type="ORF">ING2E5B_1790</name>
</gene>
<dbReference type="AlphaFoldDB" id="A0A098C0S4"/>
<dbReference type="Proteomes" id="UP000032417">
    <property type="component" value="Chromosome 1"/>
</dbReference>
<dbReference type="PATRIC" id="fig|1562970.3.peg.1776"/>
<keyword evidence="2 5" id="KW-0489">Methyltransferase</keyword>
<sequence>MQELNLKFKNEKIKSEPVVCLGKTFESEEARREYFREELRKKLPELKQIEGFPIGEDEDIIRLSDPPYYTACPNPWLNDFIAEWEKEKEELEKQGKRSSKFKVKVPYASDVSEGKNNPIYMAHAYHTKVPHPAIMRYILHYTQPGDIVFDGFAGTGMTGVAANMCGYPNKEIKIRFEKDANKKGEIVKWGKRNAICSDLSPIASFIASNYNSKNEISRIKEEVESIISKIYDEFSFLYKTKHNKIGLGEIVRTIWSDIFICNSCQNELVFWDNAVDEDNESVLNDFKCPNCGNIVNKRILEKAFETYYDPIQGMSMKIKKEVPVKIYYKYGGKTFSKIPDNYDFERIAEARKIVENYDSDYFGLIIPGEKTSEFFRNGYTHYNHLYYQRTIIILSEFAKRAKGNVGLFYLTSIILRATKLFRWSKNQAGPMMGTFYIASATFEINPFNLFKNKESLFDALKLTSKEWNIISTMSATNINLEDECVDYIFTDPPFGANIMYSELNSIWESWLKVFTNNSDEAIINKVQKKTLFDYQSLMNRSLREFYRILKPGKWITIEFSNTSALVWNSIQNALQSVGFVVANVAGLDKKQGSFNSVTTTTAVKQDLVITCFKPSKELLQKFESTQDKSENVWVFIEELLQKLPVHLVKDNFTTTVVERSPKILYDRLISYYVQHGYNVPLNAAEFQKGLRERFVERDGMFFTAEQAIEYEEKKANAPEMIPMALFVSSEAEGIEWLKRELEVTPKTYSELQPRWMQDLAKPKKGDELPELMQILEENFLKDEDGRWHKPDLENEADLEKIRSRKLLKEFNIYVDLASKPNAKIRTVRLEALRAGFKNAYTNKDFATIVNVGNRLPESLLMEDEVLLQYYDIASSRV</sequence>
<evidence type="ECO:0000259" key="4">
    <source>
        <dbReference type="Pfam" id="PF01555"/>
    </source>
</evidence>
<keyword evidence="6" id="KW-1185">Reference proteome</keyword>
<evidence type="ECO:0000313" key="5">
    <source>
        <dbReference type="EMBL" id="CEA16534.1"/>
    </source>
</evidence>
<evidence type="ECO:0000256" key="1">
    <source>
        <dbReference type="ARBA" id="ARBA00006594"/>
    </source>
</evidence>
<dbReference type="GO" id="GO:0032259">
    <property type="term" value="P:methylation"/>
    <property type="evidence" value="ECO:0007669"/>
    <property type="project" value="UniProtKB-KW"/>
</dbReference>
<dbReference type="EMBL" id="LN515532">
    <property type="protein sequence ID" value="CEA16534.1"/>
    <property type="molecule type" value="Genomic_DNA"/>
</dbReference>
<comment type="similarity">
    <text evidence="1">Belongs to the N(4)/N(6)-methyltransferase family.</text>
</comment>
<dbReference type="InterPro" id="IPR029063">
    <property type="entry name" value="SAM-dependent_MTases_sf"/>
</dbReference>
<dbReference type="SUPFAM" id="SSF53335">
    <property type="entry name" value="S-adenosyl-L-methionine-dependent methyltransferases"/>
    <property type="match status" value="2"/>
</dbReference>
<feature type="domain" description="DNA methylase N-4/N-6" evidence="4">
    <location>
        <begin position="87"/>
        <end position="166"/>
    </location>
</feature>
<organism evidence="5 6">
    <name type="scientific">Fermentimonas caenicola</name>
    <dbReference type="NCBI Taxonomy" id="1562970"/>
    <lineage>
        <taxon>Bacteria</taxon>
        <taxon>Pseudomonadati</taxon>
        <taxon>Bacteroidota</taxon>
        <taxon>Bacteroidia</taxon>
        <taxon>Bacteroidales</taxon>
        <taxon>Dysgonomonadaceae</taxon>
        <taxon>Fermentimonas</taxon>
    </lineage>
</organism>
<name>A0A098C0S4_9BACT</name>
<dbReference type="GO" id="GO:0003677">
    <property type="term" value="F:DNA binding"/>
    <property type="evidence" value="ECO:0007669"/>
    <property type="project" value="InterPro"/>
</dbReference>
<reference evidence="5 6" key="1">
    <citation type="submission" date="2014-08" db="EMBL/GenBank/DDBJ databases">
        <authorList>
            <person name="Wibberg D."/>
        </authorList>
    </citation>
    <scope>NUCLEOTIDE SEQUENCE [LARGE SCALE GENOMIC DNA]</scope>
    <source>
        <strain evidence="6">ING2-E5B</strain>
    </source>
</reference>
<evidence type="ECO:0000256" key="3">
    <source>
        <dbReference type="ARBA" id="ARBA00022679"/>
    </source>
</evidence>
<dbReference type="OrthoDB" id="9800801at2"/>
<accession>A0A098C0S4</accession>
<dbReference type="GO" id="GO:0008170">
    <property type="term" value="F:N-methyltransferase activity"/>
    <property type="evidence" value="ECO:0007669"/>
    <property type="project" value="InterPro"/>
</dbReference>
<dbReference type="STRING" id="1562970.ING2E5B_1790"/>
<feature type="domain" description="DNA methylase N-4/N-6" evidence="4">
    <location>
        <begin position="485"/>
        <end position="628"/>
    </location>
</feature>
<evidence type="ECO:0000313" key="6">
    <source>
        <dbReference type="Proteomes" id="UP000032417"/>
    </source>
</evidence>
<dbReference type="InterPro" id="IPR002052">
    <property type="entry name" value="DNA_methylase_N6_adenine_CS"/>
</dbReference>
<proteinExistence type="inferred from homology"/>
<dbReference type="KEGG" id="pbt:ING2E5B_1790"/>
<dbReference type="Gene3D" id="3.40.50.150">
    <property type="entry name" value="Vaccinia Virus protein VP39"/>
    <property type="match status" value="2"/>
</dbReference>
<dbReference type="HOGENOM" id="CLU_014300_0_0_10"/>
<dbReference type="Pfam" id="PF01555">
    <property type="entry name" value="N6_N4_Mtase"/>
    <property type="match status" value="2"/>
</dbReference>
<dbReference type="InterPro" id="IPR002941">
    <property type="entry name" value="DNA_methylase_N4/N6"/>
</dbReference>
<dbReference type="REBASE" id="94691">
    <property type="entry name" value="M.Psp385ORF1790P"/>
</dbReference>